<feature type="region of interest" description="Disordered" evidence="2">
    <location>
        <begin position="796"/>
        <end position="829"/>
    </location>
</feature>
<comment type="caution">
    <text evidence="3">The sequence shown here is derived from an EMBL/GenBank/DDBJ whole genome shotgun (WGS) entry which is preliminary data.</text>
</comment>
<dbReference type="EMBL" id="JARKIF010000008">
    <property type="protein sequence ID" value="KAJ7632648.1"/>
    <property type="molecule type" value="Genomic_DNA"/>
</dbReference>
<keyword evidence="1" id="KW-0540">Nuclease</keyword>
<accession>A0AAD7BGM0</accession>
<feature type="compositionally biased region" description="Acidic residues" evidence="2">
    <location>
        <begin position="816"/>
        <end position="829"/>
    </location>
</feature>
<reference evidence="3" key="1">
    <citation type="submission" date="2023-03" db="EMBL/GenBank/DDBJ databases">
        <title>Massive genome expansion in bonnet fungi (Mycena s.s.) driven by repeated elements and novel gene families across ecological guilds.</title>
        <authorList>
            <consortium name="Lawrence Berkeley National Laboratory"/>
            <person name="Harder C.B."/>
            <person name="Miyauchi S."/>
            <person name="Viragh M."/>
            <person name="Kuo A."/>
            <person name="Thoen E."/>
            <person name="Andreopoulos B."/>
            <person name="Lu D."/>
            <person name="Skrede I."/>
            <person name="Drula E."/>
            <person name="Henrissat B."/>
            <person name="Morin E."/>
            <person name="Kohler A."/>
            <person name="Barry K."/>
            <person name="LaButti K."/>
            <person name="Morin E."/>
            <person name="Salamov A."/>
            <person name="Lipzen A."/>
            <person name="Mereny Z."/>
            <person name="Hegedus B."/>
            <person name="Baldrian P."/>
            <person name="Stursova M."/>
            <person name="Weitz H."/>
            <person name="Taylor A."/>
            <person name="Grigoriev I.V."/>
            <person name="Nagy L.G."/>
            <person name="Martin F."/>
            <person name="Kauserud H."/>
        </authorList>
    </citation>
    <scope>NUCLEOTIDE SEQUENCE</scope>
    <source>
        <strain evidence="3">9284</strain>
    </source>
</reference>
<name>A0AAD7BGM0_9AGAR</name>
<sequence>MADITAELQDSQRELVRVHIRNADLVKQKNTLHRRVQRLPDRITAGVGKSTTQSFQDNGIISEAFRTCVRDLVTANVPVDNVTFVIRSVAEALGINLVGDMAARSVGRIVKEAGVLAQLQIVDELEQAKTATISGDGTSHRHIQYESRHIMLDVANNGAPGTSKENRYLGLGTAPDHTSESQLEGWQGLVHEMYSLYNESPDGQANRVDERTFYTKIAGMLTDHAADQKKLAGLFQKLKMKMDREIRGERALLLLSPPELLALVCELNEKKIAAAGGQAGWDTLPVEEQERQNAALHSLLSQRYGQKMFDKLSEEQKREVDLFVWAGCCMHKDLNAHKGGNAKMMQYWASQGLPGPIFLFNKDNDAAVQTGSKEAKERAERLSARGGVKTTDLMGALLNNKDDKKGEQERYVIFFESKFGYALYFPDTNNTRYQSHSEGAGEIIVHRPTYFELLEFIRDRKDSMNFNHMESNIHKALQDPYTLTELAVLAVYGQAVTHPYMRTARKARTNILTLGPLHAKLLAHLSTLISTPSLLFGPEISYETGALDGQQWERPEVIYAVAAMAPSLPHLEGALRAFLEGALETWIRFTAADFASKQKYGIPTLSVAEQNAAAMSSTNDANEGTLGADARVAKRRAPRASLEFINGKSMYKRNNTKKYALQKLQVPGTSAFMRRAARKIDGQQREKGRRTDLAARDVEKVDTNRKEKQRRADKRSKEKAEIESCPVIFDVERFRDAASLKKITVAVIDLQLKWHRSREIMVNEKTEIPALSKFKKQQKVDVLIAALERWNPRVAAGEFPQRGPVQQEEVNGAQDLETDGEDEEMGYEH</sequence>
<evidence type="ECO:0000256" key="1">
    <source>
        <dbReference type="ARBA" id="ARBA00022722"/>
    </source>
</evidence>
<gene>
    <name evidence="4" type="ORF">FB45DRAFT_745577</name>
    <name evidence="3" type="ORF">FB45DRAFT_754546</name>
</gene>
<dbReference type="GO" id="GO:0000175">
    <property type="term" value="F:3'-5'-RNA exonuclease activity"/>
    <property type="evidence" value="ECO:0007669"/>
    <property type="project" value="InterPro"/>
</dbReference>
<evidence type="ECO:0000313" key="4">
    <source>
        <dbReference type="EMBL" id="KAJ7632648.1"/>
    </source>
</evidence>
<keyword evidence="5" id="KW-1185">Reference proteome</keyword>
<proteinExistence type="predicted"/>
<evidence type="ECO:0000256" key="2">
    <source>
        <dbReference type="SAM" id="MobiDB-lite"/>
    </source>
</evidence>
<dbReference type="PANTHER" id="PTHR11046">
    <property type="entry name" value="OLIGORIBONUCLEASE, MITOCHONDRIAL"/>
    <property type="match status" value="1"/>
</dbReference>
<feature type="compositionally biased region" description="Basic and acidic residues" evidence="2">
    <location>
        <begin position="678"/>
        <end position="706"/>
    </location>
</feature>
<keyword evidence="1" id="KW-0378">Hydrolase</keyword>
<dbReference type="InterPro" id="IPR022894">
    <property type="entry name" value="Oligoribonuclease"/>
</dbReference>
<dbReference type="Proteomes" id="UP001221142">
    <property type="component" value="Unassembled WGS sequence"/>
</dbReference>
<protein>
    <submittedName>
        <fullName evidence="3">Uncharacterized protein</fullName>
    </submittedName>
</protein>
<dbReference type="AlphaFoldDB" id="A0AAD7BGM0"/>
<dbReference type="PANTHER" id="PTHR11046:SF25">
    <property type="match status" value="1"/>
</dbReference>
<evidence type="ECO:0000313" key="3">
    <source>
        <dbReference type="EMBL" id="KAJ7620143.1"/>
    </source>
</evidence>
<dbReference type="EMBL" id="JARKIF010000017">
    <property type="protein sequence ID" value="KAJ7620143.1"/>
    <property type="molecule type" value="Genomic_DNA"/>
</dbReference>
<organism evidence="3 5">
    <name type="scientific">Roridomyces roridus</name>
    <dbReference type="NCBI Taxonomy" id="1738132"/>
    <lineage>
        <taxon>Eukaryota</taxon>
        <taxon>Fungi</taxon>
        <taxon>Dikarya</taxon>
        <taxon>Basidiomycota</taxon>
        <taxon>Agaricomycotina</taxon>
        <taxon>Agaricomycetes</taxon>
        <taxon>Agaricomycetidae</taxon>
        <taxon>Agaricales</taxon>
        <taxon>Marasmiineae</taxon>
        <taxon>Mycenaceae</taxon>
        <taxon>Roridomyces</taxon>
    </lineage>
</organism>
<feature type="region of interest" description="Disordered" evidence="2">
    <location>
        <begin position="677"/>
        <end position="717"/>
    </location>
</feature>
<evidence type="ECO:0000313" key="5">
    <source>
        <dbReference type="Proteomes" id="UP001221142"/>
    </source>
</evidence>